<feature type="transmembrane region" description="Helical" evidence="9">
    <location>
        <begin position="979"/>
        <end position="1003"/>
    </location>
</feature>
<dbReference type="InterPro" id="IPR048634">
    <property type="entry name" value="SecD_SecF_C"/>
</dbReference>
<dbReference type="InterPro" id="IPR048631">
    <property type="entry name" value="SecD_1st"/>
</dbReference>
<feature type="transmembrane region" description="Helical" evidence="9">
    <location>
        <begin position="904"/>
        <end position="924"/>
    </location>
</feature>
<evidence type="ECO:0000256" key="4">
    <source>
        <dbReference type="ARBA" id="ARBA00022692"/>
    </source>
</evidence>
<feature type="transmembrane region" description="Helical" evidence="9">
    <location>
        <begin position="523"/>
        <end position="544"/>
    </location>
</feature>
<feature type="domain" description="Protein export membrane protein SecD/SecF C-terminal" evidence="12">
    <location>
        <begin position="823"/>
        <end position="1006"/>
    </location>
</feature>
<feature type="domain" description="Protein export membrane protein SecD/SecF C-terminal" evidence="12">
    <location>
        <begin position="506"/>
        <end position="677"/>
    </location>
</feature>
<accession>A0A3E1Q8Z4</accession>
<dbReference type="HAMAP" id="MF_01463_B">
    <property type="entry name" value="SecD_B"/>
    <property type="match status" value="1"/>
</dbReference>
<feature type="domain" description="SecDF P1 head subdomain" evidence="14">
    <location>
        <begin position="407"/>
        <end position="505"/>
    </location>
</feature>
<evidence type="ECO:0000256" key="8">
    <source>
        <dbReference type="ARBA" id="ARBA00023136"/>
    </source>
</evidence>
<dbReference type="Pfam" id="PF21760">
    <property type="entry name" value="SecD_1st"/>
    <property type="match status" value="1"/>
</dbReference>
<keyword evidence="4 9" id="KW-0812">Transmembrane</keyword>
<dbReference type="GO" id="GO:0043952">
    <property type="term" value="P:protein transport by the Sec complex"/>
    <property type="evidence" value="ECO:0007669"/>
    <property type="project" value="UniProtKB-UniRule"/>
</dbReference>
<dbReference type="Gene3D" id="1.20.1640.10">
    <property type="entry name" value="Multidrug efflux transporter AcrB transmembrane domain"/>
    <property type="match status" value="2"/>
</dbReference>
<feature type="transmembrane region" description="Helical" evidence="9">
    <location>
        <begin position="869"/>
        <end position="892"/>
    </location>
</feature>
<dbReference type="GO" id="GO:0005886">
    <property type="term" value="C:plasma membrane"/>
    <property type="evidence" value="ECO:0007669"/>
    <property type="project" value="UniProtKB-SubCell"/>
</dbReference>
<feature type="transmembrane region" description="Helical" evidence="9">
    <location>
        <begin position="845"/>
        <end position="862"/>
    </location>
</feature>
<feature type="domain" description="Protein translocase subunit SecDF P1" evidence="13">
    <location>
        <begin position="190"/>
        <end position="245"/>
    </location>
</feature>
<comment type="similarity">
    <text evidence="10">Belongs to the SecD/SecF family. SecF subfamily.</text>
</comment>
<feature type="transmembrane region" description="Helical" evidence="9">
    <location>
        <begin position="619"/>
        <end position="643"/>
    </location>
</feature>
<evidence type="ECO:0000256" key="9">
    <source>
        <dbReference type="HAMAP-Rule" id="MF_01463"/>
    </source>
</evidence>
<comment type="caution">
    <text evidence="15">The sequence shown here is derived from an EMBL/GenBank/DDBJ whole genome shotgun (WGS) entry which is preliminary data.</text>
</comment>
<comment type="function">
    <text evidence="9">Part of the Sec protein translocase complex. Interacts with the SecYEG preprotein conducting channel. SecDF uses the proton motive force (PMF) to complete protein translocation after the ATP-dependent function of SecA.</text>
</comment>
<keyword evidence="3 9" id="KW-1003">Cell membrane</keyword>
<evidence type="ECO:0000313" key="16">
    <source>
        <dbReference type="Proteomes" id="UP000261082"/>
    </source>
</evidence>
<dbReference type="InterPro" id="IPR022813">
    <property type="entry name" value="SecD/SecF_arch_bac"/>
</dbReference>
<evidence type="ECO:0000256" key="6">
    <source>
        <dbReference type="ARBA" id="ARBA00022989"/>
    </source>
</evidence>
<evidence type="ECO:0000259" key="13">
    <source>
        <dbReference type="Pfam" id="PF21760"/>
    </source>
</evidence>
<keyword evidence="5 9" id="KW-0653">Protein transport</keyword>
<dbReference type="InterPro" id="IPR055344">
    <property type="entry name" value="SecD_SecF_C_bact"/>
</dbReference>
<dbReference type="Gene3D" id="3.30.70.3220">
    <property type="match status" value="1"/>
</dbReference>
<dbReference type="Proteomes" id="UP000261082">
    <property type="component" value="Unassembled WGS sequence"/>
</dbReference>
<dbReference type="PRINTS" id="PR01755">
    <property type="entry name" value="SECFTRNLCASE"/>
</dbReference>
<dbReference type="SUPFAM" id="SSF82866">
    <property type="entry name" value="Multidrug efflux transporter AcrB transmembrane domain"/>
    <property type="match status" value="2"/>
</dbReference>
<dbReference type="GO" id="GO:0015450">
    <property type="term" value="F:protein-transporting ATPase activity"/>
    <property type="evidence" value="ECO:0007669"/>
    <property type="project" value="InterPro"/>
</dbReference>
<protein>
    <recommendedName>
        <fullName evidence="9 10">Multifunctional fusion protein</fullName>
    </recommendedName>
    <domain>
        <recommendedName>
            <fullName evidence="9">Protein translocase subunit SecD</fullName>
        </recommendedName>
    </domain>
    <domain>
        <recommendedName>
            <fullName evidence="10">Protein-export membrane protein SecF</fullName>
        </recommendedName>
    </domain>
</protein>
<evidence type="ECO:0000256" key="2">
    <source>
        <dbReference type="ARBA" id="ARBA00022448"/>
    </source>
</evidence>
<dbReference type="GO" id="GO:0065002">
    <property type="term" value="P:intracellular protein transmembrane transport"/>
    <property type="evidence" value="ECO:0007669"/>
    <property type="project" value="UniProtKB-UniRule"/>
</dbReference>
<dbReference type="InterPro" id="IPR054384">
    <property type="entry name" value="SecDF_P1_head"/>
</dbReference>
<sequence length="1030" mass="112544">MQNKGLITVFAILFGLVSLYQLSFTFVANKVEGDAEAFAKSQYTQENQHDEREAAESRYLDSIGSDPVIIGIDYNTAKDKELNKGLDLKGGINVILQVSVKDILSGLANNSKDPAFNQALNNADELQKSSQDTYLESFYQAFEAIPGDNSLASTSIFFNKNLEDDINASMTNDEVKSVLEQKIDEAILSAFEVIRKRIDKFGVTQPNLQRLGNSGRILVELPGAKDVERVTKLLQSTAQLEFWDVYKFDDMAGFLSQANEKVKALKGSDVSEKEETAQTGDSSNASEQAEASTENDSTEVAQDTTATDEDDISKLLGGEDVEETAEENPILDKMVSPGFQGSPILATFEVKDTAAINSYLRMPQVKSLLPNEYRYAKFVWGLPTESQVEDLGEVTSLYAIKGNRNNEPPIAGGVVTDASQTYDQRGQVAVSMQMNGKGARAWEELTGEAYKNQSQIAIVLDNIVYSAPGVTTGPIAGGSSQITGDFSITEGQDLANVLRAGKLPASADIIQSEVVGPTLGQEAISSGILSFVLALAFVLIWMIFYYGKAGAFADIALVVNILFIFGILAGLGAVLTLPGIAGIVLTIGISVDANVLIFERIREELAKGKAQRDAIKDGFNNALSSILDANITTGLTGLILLVFGTGPIQGFATTLLIGILTSLFTAIFITRLFVDMYAKNGKPLTCSTGATKNLFKNVNINFLGKRKVAFIISGILVTISLISLFTNGLNQGVDFVGGRTYTVRFDKTVDAKNIENDLIEVFGSAEAKTYGSDNQLKITTKYKVDEANAEVDQEIEQMLFEGLQPNLPSGMTYETFKADDEGKEVGRMEYYKVSPTIADDIKRDSFWAVLGSLIVVFLYILLRFRKWQFSLGAVAAVFHDVLIVLGIFSLTYKFMPFNMEIDQSFIAAILTVIGYSLNDTVVVFDRIREFFNEHNSWKMNRIINSALNSTLSRTLNTSVTTLIVLLSIFLIGAESIRGLIFALMVGVVVGTYSSLFIATPVFYDTVKKRGIDLTEKKEEEEEETPEALKK</sequence>
<evidence type="ECO:0000256" key="3">
    <source>
        <dbReference type="ARBA" id="ARBA00022475"/>
    </source>
</evidence>
<feature type="region of interest" description="Disordered" evidence="11">
    <location>
        <begin position="266"/>
        <end position="314"/>
    </location>
</feature>
<evidence type="ECO:0000256" key="1">
    <source>
        <dbReference type="ARBA" id="ARBA00004651"/>
    </source>
</evidence>
<dbReference type="NCBIfam" id="TIGR00966">
    <property type="entry name" value="transloc_SecF"/>
    <property type="match status" value="1"/>
</dbReference>
<dbReference type="PANTHER" id="PTHR30081">
    <property type="entry name" value="PROTEIN-EXPORT MEMBRANE PROTEIN SEC"/>
    <property type="match status" value="1"/>
</dbReference>
<dbReference type="InterPro" id="IPR022646">
    <property type="entry name" value="SecD/SecF_CS"/>
</dbReference>
<proteinExistence type="inferred from homology"/>
<feature type="transmembrane region" description="Helical" evidence="9">
    <location>
        <begin position="580"/>
        <end position="598"/>
    </location>
</feature>
<dbReference type="RefSeq" id="WP_117157620.1">
    <property type="nucleotide sequence ID" value="NZ_QVID01000001.1"/>
</dbReference>
<feature type="transmembrane region" description="Helical" evidence="9">
    <location>
        <begin position="955"/>
        <end position="973"/>
    </location>
</feature>
<dbReference type="Gene3D" id="3.30.1360.200">
    <property type="match status" value="1"/>
</dbReference>
<dbReference type="Pfam" id="PF02355">
    <property type="entry name" value="SecD_SecF_C"/>
    <property type="match status" value="2"/>
</dbReference>
<dbReference type="NCBIfam" id="TIGR01129">
    <property type="entry name" value="secD"/>
    <property type="match status" value="1"/>
</dbReference>
<evidence type="ECO:0000256" key="11">
    <source>
        <dbReference type="SAM" id="MobiDB-lite"/>
    </source>
</evidence>
<feature type="transmembrane region" description="Helical" evidence="9">
    <location>
        <begin position="655"/>
        <end position="674"/>
    </location>
</feature>
<gene>
    <name evidence="9" type="primary">secD</name>
    <name evidence="10" type="synonym">secF</name>
    <name evidence="15" type="ORF">DZ858_00485</name>
</gene>
<dbReference type="InterPro" id="IPR005665">
    <property type="entry name" value="SecF_bac"/>
</dbReference>
<evidence type="ECO:0000313" key="15">
    <source>
        <dbReference type="EMBL" id="RFN58592.1"/>
    </source>
</evidence>
<dbReference type="PANTHER" id="PTHR30081:SF1">
    <property type="entry name" value="PROTEIN TRANSLOCASE SUBUNIT SECD"/>
    <property type="match status" value="1"/>
</dbReference>
<dbReference type="Pfam" id="PF22599">
    <property type="entry name" value="SecDF_P1_head"/>
    <property type="match status" value="1"/>
</dbReference>
<dbReference type="InterPro" id="IPR005791">
    <property type="entry name" value="SecD"/>
</dbReference>
<keyword evidence="7 9" id="KW-0811">Translocation</keyword>
<comment type="subunit">
    <text evidence="9">Forms a complex with SecF. Part of the essential Sec protein translocation apparatus which comprises SecA, SecYEG and auxiliary proteins SecDF. Other proteins may also be involved.</text>
</comment>
<dbReference type="HAMAP" id="MF_01464_B">
    <property type="entry name" value="SecF_B"/>
    <property type="match status" value="1"/>
</dbReference>
<dbReference type="FunFam" id="1.20.1640.10:FF:000004">
    <property type="entry name" value="Protein translocase subunit SecD"/>
    <property type="match status" value="1"/>
</dbReference>
<keyword evidence="8 9" id="KW-0472">Membrane</keyword>
<feature type="compositionally biased region" description="Polar residues" evidence="11">
    <location>
        <begin position="277"/>
        <end position="305"/>
    </location>
</feature>
<dbReference type="OrthoDB" id="9805019at2"/>
<dbReference type="Pfam" id="PF07549">
    <property type="entry name" value="Sec_GG"/>
    <property type="match status" value="2"/>
</dbReference>
<organism evidence="15 16">
    <name type="scientific">Marixanthomonas ophiurae</name>
    <dbReference type="NCBI Taxonomy" id="387659"/>
    <lineage>
        <taxon>Bacteria</taxon>
        <taxon>Pseudomonadati</taxon>
        <taxon>Bacteroidota</taxon>
        <taxon>Flavobacteriia</taxon>
        <taxon>Flavobacteriales</taxon>
        <taxon>Flavobacteriaceae</taxon>
        <taxon>Marixanthomonas</taxon>
    </lineage>
</organism>
<evidence type="ECO:0000259" key="14">
    <source>
        <dbReference type="Pfam" id="PF22599"/>
    </source>
</evidence>
<dbReference type="InterPro" id="IPR022645">
    <property type="entry name" value="SecD/SecF_bac"/>
</dbReference>
<comment type="subcellular location">
    <subcellularLocation>
        <location evidence="1 9">Cell membrane</location>
        <topology evidence="1 9">Multi-pass membrane protein</topology>
    </subcellularLocation>
</comment>
<comment type="caution">
    <text evidence="9">Lacks conserved residue(s) required for the propagation of feature annotation.</text>
</comment>
<keyword evidence="2 9" id="KW-0813">Transport</keyword>
<feature type="transmembrane region" description="Helical" evidence="9">
    <location>
        <begin position="708"/>
        <end position="726"/>
    </location>
</feature>
<feature type="transmembrane region" description="Helical" evidence="9">
    <location>
        <begin position="551"/>
        <end position="574"/>
    </location>
</feature>
<reference evidence="15 16" key="1">
    <citation type="journal article" date="2007" name="Int. J. Syst. Evol. Microbiol.">
        <title>Marixanthomonas ophiurae gen. nov., sp. nov., a marine bacterium of the family Flavobacteriaceae isolated from a deep-sea brittle star.</title>
        <authorList>
            <person name="Romanenko L.A."/>
            <person name="Uchino M."/>
            <person name="Frolova G.M."/>
            <person name="Mikhailov V.V."/>
        </authorList>
    </citation>
    <scope>NUCLEOTIDE SEQUENCE [LARGE SCALE GENOMIC DNA]</scope>
    <source>
        <strain evidence="15 16">KMM 3046</strain>
    </source>
</reference>
<dbReference type="EMBL" id="QVID01000001">
    <property type="protein sequence ID" value="RFN58592.1"/>
    <property type="molecule type" value="Genomic_DNA"/>
</dbReference>
<dbReference type="NCBIfam" id="TIGR00916">
    <property type="entry name" value="2A0604s01"/>
    <property type="match status" value="2"/>
</dbReference>
<evidence type="ECO:0000256" key="10">
    <source>
        <dbReference type="HAMAP-Rule" id="MF_01464"/>
    </source>
</evidence>
<evidence type="ECO:0000259" key="12">
    <source>
        <dbReference type="Pfam" id="PF02355"/>
    </source>
</evidence>
<dbReference type="GO" id="GO:0006605">
    <property type="term" value="P:protein targeting"/>
    <property type="evidence" value="ECO:0007669"/>
    <property type="project" value="UniProtKB-UniRule"/>
</dbReference>
<name>A0A3E1Q8Z4_9FLAO</name>
<evidence type="ECO:0000256" key="5">
    <source>
        <dbReference type="ARBA" id="ARBA00022927"/>
    </source>
</evidence>
<comment type="subunit">
    <text evidence="10">Forms a complex with SecD. Part of the essential Sec protein translocation apparatus which comprises SecA, SecYEG and auxiliary proteins SecDF. Other proteins may also be involved.</text>
</comment>
<keyword evidence="16" id="KW-1185">Reference proteome</keyword>
<evidence type="ECO:0000256" key="7">
    <source>
        <dbReference type="ARBA" id="ARBA00023010"/>
    </source>
</evidence>
<keyword evidence="6 9" id="KW-1133">Transmembrane helix</keyword>
<dbReference type="NCBIfam" id="NF009585">
    <property type="entry name" value="PRK13024.1-5"/>
    <property type="match status" value="1"/>
</dbReference>
<dbReference type="AlphaFoldDB" id="A0A3E1Q8Z4"/>
<comment type="similarity">
    <text evidence="9">Belongs to the SecD/SecF family. SecD subfamily.</text>
</comment>